<dbReference type="GO" id="GO:0000155">
    <property type="term" value="F:phosphorelay sensor kinase activity"/>
    <property type="evidence" value="ECO:0007669"/>
    <property type="project" value="InterPro"/>
</dbReference>
<evidence type="ECO:0000256" key="7">
    <source>
        <dbReference type="ARBA" id="ARBA00022741"/>
    </source>
</evidence>
<dbReference type="RefSeq" id="WP_176967605.1">
    <property type="nucleotide sequence ID" value="NZ_FNNC01000001.1"/>
</dbReference>
<evidence type="ECO:0000256" key="12">
    <source>
        <dbReference type="SAM" id="Phobius"/>
    </source>
</evidence>
<dbReference type="Gene3D" id="1.10.287.130">
    <property type="match status" value="1"/>
</dbReference>
<dbReference type="InterPro" id="IPR003661">
    <property type="entry name" value="HisK_dim/P_dom"/>
</dbReference>
<evidence type="ECO:0000313" key="15">
    <source>
        <dbReference type="EMBL" id="SDW11004.1"/>
    </source>
</evidence>
<keyword evidence="12" id="KW-0812">Transmembrane</keyword>
<dbReference type="AlphaFoldDB" id="A0A1H2QWJ1"/>
<dbReference type="FunFam" id="3.30.565.10:FF:000006">
    <property type="entry name" value="Sensor histidine kinase WalK"/>
    <property type="match status" value="1"/>
</dbReference>
<keyword evidence="10" id="KW-0902">Two-component regulatory system</keyword>
<dbReference type="GO" id="GO:0005524">
    <property type="term" value="F:ATP binding"/>
    <property type="evidence" value="ECO:0007669"/>
    <property type="project" value="UniProtKB-KW"/>
</dbReference>
<dbReference type="GO" id="GO:0004721">
    <property type="term" value="F:phosphoprotein phosphatase activity"/>
    <property type="evidence" value="ECO:0007669"/>
    <property type="project" value="TreeGrafter"/>
</dbReference>
<dbReference type="SMART" id="SM00387">
    <property type="entry name" value="HATPase_c"/>
    <property type="match status" value="1"/>
</dbReference>
<feature type="domain" description="HAMP" evidence="14">
    <location>
        <begin position="185"/>
        <end position="237"/>
    </location>
</feature>
<dbReference type="Pfam" id="PF00512">
    <property type="entry name" value="HisKA"/>
    <property type="match status" value="1"/>
</dbReference>
<dbReference type="InterPro" id="IPR050351">
    <property type="entry name" value="BphY/WalK/GraS-like"/>
</dbReference>
<gene>
    <name evidence="15" type="ORF">SAMN05421781_0477</name>
</gene>
<dbReference type="PROSITE" id="PS50885">
    <property type="entry name" value="HAMP"/>
    <property type="match status" value="1"/>
</dbReference>
<feature type="domain" description="Histidine kinase" evidence="13">
    <location>
        <begin position="245"/>
        <end position="462"/>
    </location>
</feature>
<dbReference type="Pfam" id="PF02518">
    <property type="entry name" value="HATPase_c"/>
    <property type="match status" value="1"/>
</dbReference>
<dbReference type="InterPro" id="IPR003660">
    <property type="entry name" value="HAMP_dom"/>
</dbReference>
<dbReference type="SMART" id="SM00304">
    <property type="entry name" value="HAMP"/>
    <property type="match status" value="1"/>
</dbReference>
<keyword evidence="7" id="KW-0547">Nucleotide-binding</keyword>
<dbReference type="FunFam" id="1.10.287.130:FF:000001">
    <property type="entry name" value="Two-component sensor histidine kinase"/>
    <property type="match status" value="1"/>
</dbReference>
<dbReference type="InterPro" id="IPR004358">
    <property type="entry name" value="Sig_transdc_His_kin-like_C"/>
</dbReference>
<evidence type="ECO:0000256" key="11">
    <source>
        <dbReference type="ARBA" id="ARBA00023136"/>
    </source>
</evidence>
<evidence type="ECO:0000256" key="8">
    <source>
        <dbReference type="ARBA" id="ARBA00022777"/>
    </source>
</evidence>
<name>A0A1H2QWJ1_9BACI</name>
<keyword evidence="16" id="KW-1185">Reference proteome</keyword>
<dbReference type="PANTHER" id="PTHR45453:SF1">
    <property type="entry name" value="PHOSPHATE REGULON SENSOR PROTEIN PHOR"/>
    <property type="match status" value="1"/>
</dbReference>
<evidence type="ECO:0000256" key="5">
    <source>
        <dbReference type="ARBA" id="ARBA00022553"/>
    </source>
</evidence>
<evidence type="ECO:0000256" key="1">
    <source>
        <dbReference type="ARBA" id="ARBA00000085"/>
    </source>
</evidence>
<evidence type="ECO:0000256" key="2">
    <source>
        <dbReference type="ARBA" id="ARBA00004651"/>
    </source>
</evidence>
<comment type="subcellular location">
    <subcellularLocation>
        <location evidence="2">Cell membrane</location>
        <topology evidence="2">Multi-pass membrane protein</topology>
    </subcellularLocation>
</comment>
<dbReference type="InterPro" id="IPR005467">
    <property type="entry name" value="His_kinase_dom"/>
</dbReference>
<evidence type="ECO:0000256" key="3">
    <source>
        <dbReference type="ARBA" id="ARBA00012438"/>
    </source>
</evidence>
<comment type="catalytic activity">
    <reaction evidence="1">
        <text>ATP + protein L-histidine = ADP + protein N-phospho-L-histidine.</text>
        <dbReference type="EC" id="2.7.13.3"/>
    </reaction>
</comment>
<evidence type="ECO:0000256" key="10">
    <source>
        <dbReference type="ARBA" id="ARBA00023012"/>
    </source>
</evidence>
<dbReference type="SUPFAM" id="SSF158472">
    <property type="entry name" value="HAMP domain-like"/>
    <property type="match status" value="1"/>
</dbReference>
<dbReference type="Pfam" id="PF00672">
    <property type="entry name" value="HAMP"/>
    <property type="match status" value="1"/>
</dbReference>
<evidence type="ECO:0000259" key="13">
    <source>
        <dbReference type="PROSITE" id="PS50109"/>
    </source>
</evidence>
<organism evidence="15 16">
    <name type="scientific">Marinococcus luteus</name>
    <dbReference type="NCBI Taxonomy" id="1122204"/>
    <lineage>
        <taxon>Bacteria</taxon>
        <taxon>Bacillati</taxon>
        <taxon>Bacillota</taxon>
        <taxon>Bacilli</taxon>
        <taxon>Bacillales</taxon>
        <taxon>Bacillaceae</taxon>
        <taxon>Marinococcus</taxon>
    </lineage>
</organism>
<proteinExistence type="predicted"/>
<dbReference type="PRINTS" id="PR00344">
    <property type="entry name" value="BCTRLSENSOR"/>
</dbReference>
<dbReference type="InterPro" id="IPR003594">
    <property type="entry name" value="HATPase_dom"/>
</dbReference>
<evidence type="ECO:0000256" key="9">
    <source>
        <dbReference type="ARBA" id="ARBA00022840"/>
    </source>
</evidence>
<dbReference type="Gene3D" id="6.10.340.10">
    <property type="match status" value="1"/>
</dbReference>
<keyword evidence="12" id="KW-1133">Transmembrane helix</keyword>
<keyword evidence="5" id="KW-0597">Phosphoprotein</keyword>
<dbReference type="CDD" id="cd06225">
    <property type="entry name" value="HAMP"/>
    <property type="match status" value="1"/>
</dbReference>
<keyword evidence="11 12" id="KW-0472">Membrane</keyword>
<dbReference type="SMART" id="SM00388">
    <property type="entry name" value="HisKA"/>
    <property type="match status" value="1"/>
</dbReference>
<dbReference type="Gene3D" id="3.30.565.10">
    <property type="entry name" value="Histidine kinase-like ATPase, C-terminal domain"/>
    <property type="match status" value="1"/>
</dbReference>
<dbReference type="STRING" id="1122204.SAMN05421781_0477"/>
<protein>
    <recommendedName>
        <fullName evidence="3">histidine kinase</fullName>
        <ecNumber evidence="3">2.7.13.3</ecNumber>
    </recommendedName>
</protein>
<dbReference type="InterPro" id="IPR036890">
    <property type="entry name" value="HATPase_C_sf"/>
</dbReference>
<keyword evidence="6" id="KW-0808">Transferase</keyword>
<feature type="transmembrane region" description="Helical" evidence="12">
    <location>
        <begin position="164"/>
        <end position="184"/>
    </location>
</feature>
<dbReference type="SUPFAM" id="SSF55874">
    <property type="entry name" value="ATPase domain of HSP90 chaperone/DNA topoisomerase II/histidine kinase"/>
    <property type="match status" value="1"/>
</dbReference>
<keyword evidence="8 15" id="KW-0418">Kinase</keyword>
<keyword evidence="9" id="KW-0067">ATP-binding</keyword>
<evidence type="ECO:0000313" key="16">
    <source>
        <dbReference type="Proteomes" id="UP000199488"/>
    </source>
</evidence>
<sequence length="466" mass="52305">MFSGHITIKLAAILFSLFLVVLIPLAFVIHEVISGFFFEHEVEEMKQSVSHYESMYEENGTIATGVLETLTKEHQDVYVLNESFQPNRHVGQNTDDFISGIPDGEREEIQSGGMVEREYTDEATGEKYFVVGSLLQDGGEESESIYLFSSQSAIEAEIQEVQRLITLAVVGAFLLAFACIIILVRRITLPLLQMEQATRQIAKGELEVRVHHPSKDEVGSLGTAINDLAEDLKQYRDARRAFLADISHELRTPVTYIKGYSHILKEKLYDQKEEEDAYLTILSDEAERLNRLVEELFDLAQMDDGHMKLTKKHLALAPMLERIVKGFALPARQQGLELDIDVEEGLIVYGDELRLEQVFMNLMTNALRYTEKGSISIRGGRNSAHQPVITVTDTGIGIPQKELPFIFDRFYRVDKSRSREGGGTGLGLAIVKQLMHAHDGDIQVSSVPGEGTSFILTFARPEKNAQ</sequence>
<dbReference type="SUPFAM" id="SSF47384">
    <property type="entry name" value="Homodimeric domain of signal transducing histidine kinase"/>
    <property type="match status" value="1"/>
</dbReference>
<dbReference type="EMBL" id="FNNC01000001">
    <property type="protein sequence ID" value="SDW11004.1"/>
    <property type="molecule type" value="Genomic_DNA"/>
</dbReference>
<evidence type="ECO:0000256" key="6">
    <source>
        <dbReference type="ARBA" id="ARBA00022679"/>
    </source>
</evidence>
<dbReference type="GO" id="GO:0005886">
    <property type="term" value="C:plasma membrane"/>
    <property type="evidence" value="ECO:0007669"/>
    <property type="project" value="UniProtKB-SubCell"/>
</dbReference>
<accession>A0A1H2QWJ1</accession>
<dbReference type="Proteomes" id="UP000199488">
    <property type="component" value="Unassembled WGS sequence"/>
</dbReference>
<dbReference type="GO" id="GO:0016036">
    <property type="term" value="P:cellular response to phosphate starvation"/>
    <property type="evidence" value="ECO:0007669"/>
    <property type="project" value="TreeGrafter"/>
</dbReference>
<reference evidence="15 16" key="1">
    <citation type="submission" date="2016-10" db="EMBL/GenBank/DDBJ databases">
        <authorList>
            <person name="de Groot N.N."/>
        </authorList>
    </citation>
    <scope>NUCLEOTIDE SEQUENCE [LARGE SCALE GENOMIC DNA]</scope>
    <source>
        <strain evidence="15 16">DSM 23126</strain>
    </source>
</reference>
<dbReference type="CDD" id="cd00082">
    <property type="entry name" value="HisKA"/>
    <property type="match status" value="1"/>
</dbReference>
<dbReference type="EC" id="2.7.13.3" evidence="3"/>
<evidence type="ECO:0000259" key="14">
    <source>
        <dbReference type="PROSITE" id="PS50885"/>
    </source>
</evidence>
<dbReference type="PANTHER" id="PTHR45453">
    <property type="entry name" value="PHOSPHATE REGULON SENSOR PROTEIN PHOR"/>
    <property type="match status" value="1"/>
</dbReference>
<keyword evidence="4" id="KW-1003">Cell membrane</keyword>
<dbReference type="InterPro" id="IPR036097">
    <property type="entry name" value="HisK_dim/P_sf"/>
</dbReference>
<evidence type="ECO:0000256" key="4">
    <source>
        <dbReference type="ARBA" id="ARBA00022475"/>
    </source>
</evidence>
<dbReference type="PROSITE" id="PS50109">
    <property type="entry name" value="HIS_KIN"/>
    <property type="match status" value="1"/>
</dbReference>